<feature type="non-terminal residue" evidence="2">
    <location>
        <position position="1"/>
    </location>
</feature>
<keyword evidence="3" id="KW-1185">Reference proteome</keyword>
<accession>A0ABD2P8K3</accession>
<gene>
    <name evidence="2" type="ORF">HHI36_001522</name>
</gene>
<proteinExistence type="predicted"/>
<evidence type="ECO:0000313" key="3">
    <source>
        <dbReference type="Proteomes" id="UP001516400"/>
    </source>
</evidence>
<dbReference type="AlphaFoldDB" id="A0ABD2P8K3"/>
<name>A0ABD2P8K3_9CUCU</name>
<feature type="transmembrane region" description="Helical" evidence="1">
    <location>
        <begin position="12"/>
        <end position="29"/>
    </location>
</feature>
<dbReference type="EMBL" id="JABFTP020000185">
    <property type="protein sequence ID" value="KAL3287036.1"/>
    <property type="molecule type" value="Genomic_DNA"/>
</dbReference>
<comment type="caution">
    <text evidence="2">The sequence shown here is derived from an EMBL/GenBank/DDBJ whole genome shotgun (WGS) entry which is preliminary data.</text>
</comment>
<organism evidence="2 3">
    <name type="scientific">Cryptolaemus montrouzieri</name>
    <dbReference type="NCBI Taxonomy" id="559131"/>
    <lineage>
        <taxon>Eukaryota</taxon>
        <taxon>Metazoa</taxon>
        <taxon>Ecdysozoa</taxon>
        <taxon>Arthropoda</taxon>
        <taxon>Hexapoda</taxon>
        <taxon>Insecta</taxon>
        <taxon>Pterygota</taxon>
        <taxon>Neoptera</taxon>
        <taxon>Endopterygota</taxon>
        <taxon>Coleoptera</taxon>
        <taxon>Polyphaga</taxon>
        <taxon>Cucujiformia</taxon>
        <taxon>Coccinelloidea</taxon>
        <taxon>Coccinellidae</taxon>
        <taxon>Scymninae</taxon>
        <taxon>Scymnini</taxon>
        <taxon>Cryptolaemus</taxon>
    </lineage>
</organism>
<keyword evidence="1" id="KW-0472">Membrane</keyword>
<keyword evidence="1" id="KW-0812">Transmembrane</keyword>
<reference evidence="2 3" key="1">
    <citation type="journal article" date="2021" name="BMC Biol.">
        <title>Horizontally acquired antibacterial genes associated with adaptive radiation of ladybird beetles.</title>
        <authorList>
            <person name="Li H.S."/>
            <person name="Tang X.F."/>
            <person name="Huang Y.H."/>
            <person name="Xu Z.Y."/>
            <person name="Chen M.L."/>
            <person name="Du X.Y."/>
            <person name="Qiu B.Y."/>
            <person name="Chen P.T."/>
            <person name="Zhang W."/>
            <person name="Slipinski A."/>
            <person name="Escalona H.E."/>
            <person name="Waterhouse R.M."/>
            <person name="Zwick A."/>
            <person name="Pang H."/>
        </authorList>
    </citation>
    <scope>NUCLEOTIDE SEQUENCE [LARGE SCALE GENOMIC DNA]</scope>
    <source>
        <strain evidence="2">SYSU2018</strain>
    </source>
</reference>
<evidence type="ECO:0000313" key="2">
    <source>
        <dbReference type="EMBL" id="KAL3287036.1"/>
    </source>
</evidence>
<protein>
    <submittedName>
        <fullName evidence="2">Uncharacterized protein</fullName>
    </submittedName>
</protein>
<keyword evidence="1" id="KW-1133">Transmembrane helix</keyword>
<evidence type="ECO:0000256" key="1">
    <source>
        <dbReference type="SAM" id="Phobius"/>
    </source>
</evidence>
<sequence>KSAVACVPTGPQLSYIFFRFIFLILLKIGKQREGTSTPAHEFIKEKKILRTNSPSFEAEFNTLMLASDQSDSEDDIDEFLVSTQLLQLHESDQDEDESTTIRIECMRHRR</sequence>
<dbReference type="Proteomes" id="UP001516400">
    <property type="component" value="Unassembled WGS sequence"/>
</dbReference>